<organism evidence="2 3">
    <name type="scientific">Vasconcelosia minhoensis LEGE 07310</name>
    <dbReference type="NCBI Taxonomy" id="915328"/>
    <lineage>
        <taxon>Bacteria</taxon>
        <taxon>Bacillati</taxon>
        <taxon>Cyanobacteriota</taxon>
        <taxon>Cyanophyceae</taxon>
        <taxon>Nodosilineales</taxon>
        <taxon>Cymatolegaceae</taxon>
        <taxon>Vasconcelosia</taxon>
        <taxon>Vasconcelosia minhoensis</taxon>
    </lineage>
</organism>
<name>A0A8J7DDK0_9CYAN</name>
<accession>A0A8J7DDK0</accession>
<keyword evidence="3" id="KW-1185">Reference proteome</keyword>
<dbReference type="EMBL" id="JADEXG010000042">
    <property type="protein sequence ID" value="MBE9078863.1"/>
    <property type="molecule type" value="Genomic_DNA"/>
</dbReference>
<protein>
    <submittedName>
        <fullName evidence="2">Uncharacterized protein</fullName>
    </submittedName>
</protein>
<reference evidence="2" key="1">
    <citation type="submission" date="2020-10" db="EMBL/GenBank/DDBJ databases">
        <authorList>
            <person name="Castelo-Branco R."/>
            <person name="Eusebio N."/>
            <person name="Adriana R."/>
            <person name="Vieira A."/>
            <person name="Brugerolle De Fraissinette N."/>
            <person name="Rezende De Castro R."/>
            <person name="Schneider M.P."/>
            <person name="Vasconcelos V."/>
            <person name="Leao P.N."/>
        </authorList>
    </citation>
    <scope>NUCLEOTIDE SEQUENCE</scope>
    <source>
        <strain evidence="2">LEGE 07310</strain>
    </source>
</reference>
<proteinExistence type="predicted"/>
<sequence>MSPSESRFHLPIIAIACVALFLGYVLFTTGYKSLTCERLIPGSVQCESTDSYLFGLVTRGRQSFDLKDVQVESELRDRTPRGGVRFSHTITLWGEGRSFSSDPFRSPLSRAAIREQLQSFIEGKGPLILNFQHSPQVFALIRSGLLAILLGIVAWSFWDIRWPPNPPPVSKLPDDDGLI</sequence>
<evidence type="ECO:0000313" key="2">
    <source>
        <dbReference type="EMBL" id="MBE9078863.1"/>
    </source>
</evidence>
<feature type="transmembrane region" description="Helical" evidence="1">
    <location>
        <begin position="12"/>
        <end position="31"/>
    </location>
</feature>
<keyword evidence="1" id="KW-0472">Membrane</keyword>
<keyword evidence="1" id="KW-0812">Transmembrane</keyword>
<feature type="transmembrane region" description="Helical" evidence="1">
    <location>
        <begin position="137"/>
        <end position="158"/>
    </location>
</feature>
<comment type="caution">
    <text evidence="2">The sequence shown here is derived from an EMBL/GenBank/DDBJ whole genome shotgun (WGS) entry which is preliminary data.</text>
</comment>
<dbReference type="Proteomes" id="UP000636505">
    <property type="component" value="Unassembled WGS sequence"/>
</dbReference>
<gene>
    <name evidence="2" type="ORF">IQ241_16450</name>
</gene>
<dbReference type="RefSeq" id="WP_193909140.1">
    <property type="nucleotide sequence ID" value="NZ_JADEXG010000042.1"/>
</dbReference>
<evidence type="ECO:0000313" key="3">
    <source>
        <dbReference type="Proteomes" id="UP000636505"/>
    </source>
</evidence>
<dbReference type="AlphaFoldDB" id="A0A8J7DDK0"/>
<keyword evidence="1" id="KW-1133">Transmembrane helix</keyword>
<evidence type="ECO:0000256" key="1">
    <source>
        <dbReference type="SAM" id="Phobius"/>
    </source>
</evidence>